<keyword evidence="3" id="KW-1185">Reference proteome</keyword>
<dbReference type="EMBL" id="FOIN01000014">
    <property type="protein sequence ID" value="SET48241.1"/>
    <property type="molecule type" value="Genomic_DNA"/>
</dbReference>
<dbReference type="NCBIfam" id="TIGR01167">
    <property type="entry name" value="LPXTG_anchor"/>
    <property type="match status" value="1"/>
</dbReference>
<gene>
    <name evidence="2" type="ORF">SAMN04489758_1141</name>
</gene>
<dbReference type="AlphaFoldDB" id="A0A1I0ES45"/>
<name>A0A1I0ES45_9FIRM</name>
<proteinExistence type="predicted"/>
<feature type="transmembrane region" description="Helical" evidence="1">
    <location>
        <begin position="191"/>
        <end position="208"/>
    </location>
</feature>
<reference evidence="3" key="1">
    <citation type="submission" date="2016-10" db="EMBL/GenBank/DDBJ databases">
        <authorList>
            <person name="Varghese N."/>
            <person name="Submissions S."/>
        </authorList>
    </citation>
    <scope>NUCLEOTIDE SEQUENCE [LARGE SCALE GENOMIC DNA]</scope>
    <source>
        <strain evidence="3">DSM 1551</strain>
    </source>
</reference>
<dbReference type="RefSeq" id="WP_143050716.1">
    <property type="nucleotide sequence ID" value="NZ_FOIN01000014.1"/>
</dbReference>
<sequence length="216" mass="23399">DALDKANAVLTNDNATQEEVDEAYDNLQAAIDGLIEVKQVDKSLLEAMVNRVLGLEEDKYIASSWQAMLPVLETAQEVLANNNATQAEVDKAYDALIRAYLDLRVKPNKDILSGLINKANGLNAASYSAKTWAVVENEVIKAQEVLEDPEASEAEVKAAKKALTKALEGLEPVKAGDTTANAIKTGDSSSVGIFIGLSVLSILGLRIFKKRKYFFK</sequence>
<dbReference type="Pfam" id="PF07554">
    <property type="entry name" value="FIVAR"/>
    <property type="match status" value="3"/>
</dbReference>
<feature type="non-terminal residue" evidence="2">
    <location>
        <position position="1"/>
    </location>
</feature>
<dbReference type="GeneID" id="78288368"/>
<evidence type="ECO:0000313" key="3">
    <source>
        <dbReference type="Proteomes" id="UP000198558"/>
    </source>
</evidence>
<evidence type="ECO:0000256" key="1">
    <source>
        <dbReference type="SAM" id="Phobius"/>
    </source>
</evidence>
<evidence type="ECO:0000313" key="2">
    <source>
        <dbReference type="EMBL" id="SET48241.1"/>
    </source>
</evidence>
<dbReference type="Proteomes" id="UP000198558">
    <property type="component" value="Unassembled WGS sequence"/>
</dbReference>
<accession>A0A1I0ES45</accession>
<protein>
    <submittedName>
        <fullName evidence="2">LPXTG-motif cell wall anchor domain-containing protein</fullName>
    </submittedName>
</protein>
<keyword evidence="1" id="KW-0812">Transmembrane</keyword>
<keyword evidence="1" id="KW-0472">Membrane</keyword>
<organism evidence="2 3">
    <name type="scientific">Thomasclavelia cocleata</name>
    <dbReference type="NCBI Taxonomy" id="69824"/>
    <lineage>
        <taxon>Bacteria</taxon>
        <taxon>Bacillati</taxon>
        <taxon>Bacillota</taxon>
        <taxon>Erysipelotrichia</taxon>
        <taxon>Erysipelotrichales</taxon>
        <taxon>Coprobacillaceae</taxon>
        <taxon>Thomasclavelia</taxon>
    </lineage>
</organism>
<dbReference type="Gene3D" id="1.20.1270.70">
    <property type="entry name" value="Designed single chain three-helix bundle"/>
    <property type="match status" value="3"/>
</dbReference>
<keyword evidence="1" id="KW-1133">Transmembrane helix</keyword>